<feature type="transmembrane region" description="Helical" evidence="1">
    <location>
        <begin position="12"/>
        <end position="35"/>
    </location>
</feature>
<keyword evidence="3" id="KW-1185">Reference proteome</keyword>
<feature type="transmembrane region" description="Helical" evidence="1">
    <location>
        <begin position="137"/>
        <end position="157"/>
    </location>
</feature>
<dbReference type="InterPro" id="IPR013901">
    <property type="entry name" value="Anthrone_oxy"/>
</dbReference>
<evidence type="ECO:0000313" key="3">
    <source>
        <dbReference type="Proteomes" id="UP000549971"/>
    </source>
</evidence>
<dbReference type="EMBL" id="JACHMY010000001">
    <property type="protein sequence ID" value="MBB5837363.1"/>
    <property type="molecule type" value="Genomic_DNA"/>
</dbReference>
<dbReference type="Proteomes" id="UP000549971">
    <property type="component" value="Unassembled WGS sequence"/>
</dbReference>
<dbReference type="AlphaFoldDB" id="A0A7W9MVU8"/>
<dbReference type="Pfam" id="PF08592">
    <property type="entry name" value="Anthrone_oxy"/>
    <property type="match status" value="1"/>
</dbReference>
<gene>
    <name evidence="2" type="ORF">HDA39_004097</name>
</gene>
<keyword evidence="1" id="KW-1133">Transmembrane helix</keyword>
<feature type="transmembrane region" description="Helical" evidence="1">
    <location>
        <begin position="55"/>
        <end position="78"/>
    </location>
</feature>
<proteinExistence type="predicted"/>
<keyword evidence="1" id="KW-0472">Membrane</keyword>
<protein>
    <submittedName>
        <fullName evidence="2">Putative membrane protein</fullName>
    </submittedName>
</protein>
<sequence length="169" mass="17830">MTKTTNHWLTITAAVGTALTGGVFFDFSLVVMPAVRELPAEQGIAAMRALNRTAPGPFALIAFCTAVVCAVVVVQAAVRRDRTAGPWVAAATAAFLLAAVVITGAANIPISASIDALDPAAPDTAARWDDLFTQWLWWNHARLLACLAATAAFVVAMRPQPSPVVTYQR</sequence>
<organism evidence="2 3">
    <name type="scientific">Kribbella italica</name>
    <dbReference type="NCBI Taxonomy" id="1540520"/>
    <lineage>
        <taxon>Bacteria</taxon>
        <taxon>Bacillati</taxon>
        <taxon>Actinomycetota</taxon>
        <taxon>Actinomycetes</taxon>
        <taxon>Propionibacteriales</taxon>
        <taxon>Kribbellaceae</taxon>
        <taxon>Kribbella</taxon>
    </lineage>
</organism>
<reference evidence="2 3" key="1">
    <citation type="submission" date="2020-08" db="EMBL/GenBank/DDBJ databases">
        <title>Sequencing the genomes of 1000 actinobacteria strains.</title>
        <authorList>
            <person name="Klenk H.-P."/>
        </authorList>
    </citation>
    <scope>NUCLEOTIDE SEQUENCE [LARGE SCALE GENOMIC DNA]</scope>
    <source>
        <strain evidence="2 3">DSM 28967</strain>
    </source>
</reference>
<keyword evidence="1" id="KW-0812">Transmembrane</keyword>
<accession>A0A7W9MVU8</accession>
<evidence type="ECO:0000313" key="2">
    <source>
        <dbReference type="EMBL" id="MBB5837363.1"/>
    </source>
</evidence>
<feature type="transmembrane region" description="Helical" evidence="1">
    <location>
        <begin position="87"/>
        <end position="110"/>
    </location>
</feature>
<name>A0A7W9MVU8_9ACTN</name>
<comment type="caution">
    <text evidence="2">The sequence shown here is derived from an EMBL/GenBank/DDBJ whole genome shotgun (WGS) entry which is preliminary data.</text>
</comment>
<evidence type="ECO:0000256" key="1">
    <source>
        <dbReference type="SAM" id="Phobius"/>
    </source>
</evidence>
<dbReference type="RefSeq" id="WP_202893070.1">
    <property type="nucleotide sequence ID" value="NZ_JACHMY010000001.1"/>
</dbReference>